<comment type="caution">
    <text evidence="3">The sequence shown here is derived from an EMBL/GenBank/DDBJ whole genome shotgun (WGS) entry which is preliminary data.</text>
</comment>
<keyword evidence="4" id="KW-1185">Reference proteome</keyword>
<evidence type="ECO:0000313" key="4">
    <source>
        <dbReference type="Proteomes" id="UP000265800"/>
    </source>
</evidence>
<reference evidence="3 4" key="1">
    <citation type="submission" date="2018-08" db="EMBL/GenBank/DDBJ databases">
        <title>Meiothermus luteus KCTC 52599 genome sequencing project.</title>
        <authorList>
            <person name="Da Costa M.S."/>
            <person name="Albuquerque L."/>
            <person name="Raposo P."/>
            <person name="Froufe H.J.C."/>
            <person name="Barroso C.S."/>
            <person name="Egas C."/>
        </authorList>
    </citation>
    <scope>NUCLEOTIDE SEQUENCE [LARGE SCALE GENOMIC DNA]</scope>
    <source>
        <strain evidence="3 4">KCTC 52599</strain>
    </source>
</reference>
<dbReference type="AlphaFoldDB" id="A0A399EXC8"/>
<dbReference type="Pfam" id="PF04012">
    <property type="entry name" value="PspA_IM30"/>
    <property type="match status" value="1"/>
</dbReference>
<protein>
    <submittedName>
        <fullName evidence="3">Phage shock protein A</fullName>
    </submittedName>
</protein>
<gene>
    <name evidence="3" type="ORF">Mlute_00860</name>
</gene>
<keyword evidence="2" id="KW-0175">Coiled coil</keyword>
<dbReference type="OrthoDB" id="9779630at2"/>
<organism evidence="3 4">
    <name type="scientific">Meiothermus luteus</name>
    <dbReference type="NCBI Taxonomy" id="2026184"/>
    <lineage>
        <taxon>Bacteria</taxon>
        <taxon>Thermotogati</taxon>
        <taxon>Deinococcota</taxon>
        <taxon>Deinococci</taxon>
        <taxon>Thermales</taxon>
        <taxon>Thermaceae</taxon>
        <taxon>Meiothermus</taxon>
    </lineage>
</organism>
<evidence type="ECO:0000256" key="2">
    <source>
        <dbReference type="SAM" id="Coils"/>
    </source>
</evidence>
<dbReference type="EMBL" id="QWKZ01000019">
    <property type="protein sequence ID" value="RIH87699.1"/>
    <property type="molecule type" value="Genomic_DNA"/>
</dbReference>
<dbReference type="PANTHER" id="PTHR31088">
    <property type="entry name" value="MEMBRANE-ASSOCIATED PROTEIN VIPP1, CHLOROPLASTIC"/>
    <property type="match status" value="1"/>
</dbReference>
<name>A0A399EXC8_9DEIN</name>
<feature type="coiled-coil region" evidence="2">
    <location>
        <begin position="26"/>
        <end position="210"/>
    </location>
</feature>
<proteinExistence type="inferred from homology"/>
<accession>A0A399EXC8</accession>
<evidence type="ECO:0000313" key="3">
    <source>
        <dbReference type="EMBL" id="RIH87699.1"/>
    </source>
</evidence>
<dbReference type="Proteomes" id="UP000265800">
    <property type="component" value="Unassembled WGS sequence"/>
</dbReference>
<sequence>MGILERLSRLIRANINDLIRRAEDPEKIIEQALEDMRATLREARMEVAEAMAELKKLEREQQSYAEQAAAWERKAAEALKAEREDLAREALKRKQQAQALAEGFAQQVAQQQDLVRQLTTQLRALESKIQESEAKKALLIARKKGVEAAEAVRRFESKIDAHGAVEAFEDMERRIQAMEDKHAALSEMDKSEIEKELERLGSNREVEEDLARLKRELGIA</sequence>
<dbReference type="InterPro" id="IPR007157">
    <property type="entry name" value="PspA_VIPP1"/>
</dbReference>
<comment type="similarity">
    <text evidence="1">Belongs to the PspA/Vipp/IM30 family.</text>
</comment>
<dbReference type="RefSeq" id="WP_119359528.1">
    <property type="nucleotide sequence ID" value="NZ_QWKZ01000019.1"/>
</dbReference>
<dbReference type="PANTHER" id="PTHR31088:SF6">
    <property type="entry name" value="PHAGE SHOCK PROTEIN A"/>
    <property type="match status" value="1"/>
</dbReference>
<evidence type="ECO:0000256" key="1">
    <source>
        <dbReference type="ARBA" id="ARBA00043985"/>
    </source>
</evidence>